<dbReference type="EMBL" id="JAFBDR010000007">
    <property type="protein sequence ID" value="MBM7571082.1"/>
    <property type="molecule type" value="Genomic_DNA"/>
</dbReference>
<accession>A0ABS2MYY2</accession>
<keyword evidence="2" id="KW-1185">Reference proteome</keyword>
<dbReference type="SUPFAM" id="SSF89392">
    <property type="entry name" value="Prokaryotic lipoproteins and lipoprotein localization factors"/>
    <property type="match status" value="1"/>
</dbReference>
<dbReference type="PANTHER" id="PTHR37507">
    <property type="entry name" value="SPORULATION PROTEIN YDCC"/>
    <property type="match status" value="1"/>
</dbReference>
<sequence>MRKYFSFGIIVLMVLVLAACGEKSKEDVIKKLESNVEEMSGYKANASMSLNTGKESQSYKIDIAHKKKEYYRVVLKNEKDEEGSQVILRNDDGVFVLTPALNKSFKFQSDWPNNSSQPYLYQSLVKDVLNDSEAGFESTENYYVFKTKTNYQNNNNLPYQEIYFDKKTFTPALVKVLDKDSNSVVEVEFSNFELNPELADDTFEMEKNMTSGLLGVPVMADQETVETKDLTVLYPTETIGSELVETKEVEMENGKRVILTYEGEKNFTIVQERVDVYPTSASSPKTVSGEPVSLDFTMGALTDKSLEWTHNGVNYYLASEELTREEMIDVASSVAGQSEK</sequence>
<dbReference type="InterPro" id="IPR029046">
    <property type="entry name" value="LolA/LolB/LppX"/>
</dbReference>
<proteinExistence type="predicted"/>
<keyword evidence="1" id="KW-0449">Lipoprotein</keyword>
<dbReference type="PANTHER" id="PTHR37507:SF2">
    <property type="entry name" value="SPORULATION PROTEIN YDCC"/>
    <property type="match status" value="1"/>
</dbReference>
<dbReference type="InterPro" id="IPR052944">
    <property type="entry name" value="Sporulation_related"/>
</dbReference>
<evidence type="ECO:0000313" key="2">
    <source>
        <dbReference type="Proteomes" id="UP001296943"/>
    </source>
</evidence>
<reference evidence="1 2" key="1">
    <citation type="submission" date="2021-01" db="EMBL/GenBank/DDBJ databases">
        <title>Genomic Encyclopedia of Type Strains, Phase IV (KMG-IV): sequencing the most valuable type-strain genomes for metagenomic binning, comparative biology and taxonomic classification.</title>
        <authorList>
            <person name="Goeker M."/>
        </authorList>
    </citation>
    <scope>NUCLEOTIDE SEQUENCE [LARGE SCALE GENOMIC DNA]</scope>
    <source>
        <strain evidence="1 2">DSM 23711</strain>
    </source>
</reference>
<protein>
    <submittedName>
        <fullName evidence="1">Outer membrane lipoprotein-sorting protein</fullName>
    </submittedName>
</protein>
<organism evidence="1 2">
    <name type="scientific">Aquibacillus albus</name>
    <dbReference type="NCBI Taxonomy" id="1168171"/>
    <lineage>
        <taxon>Bacteria</taxon>
        <taxon>Bacillati</taxon>
        <taxon>Bacillota</taxon>
        <taxon>Bacilli</taxon>
        <taxon>Bacillales</taxon>
        <taxon>Bacillaceae</taxon>
        <taxon>Aquibacillus</taxon>
    </lineage>
</organism>
<comment type="caution">
    <text evidence="1">The sequence shown here is derived from an EMBL/GenBank/DDBJ whole genome shotgun (WGS) entry which is preliminary data.</text>
</comment>
<evidence type="ECO:0000313" key="1">
    <source>
        <dbReference type="EMBL" id="MBM7571082.1"/>
    </source>
</evidence>
<name>A0ABS2MYY2_9BACI</name>
<dbReference type="RefSeq" id="WP_204498494.1">
    <property type="nucleotide sequence ID" value="NZ_JAFBDR010000007.1"/>
</dbReference>
<dbReference type="Proteomes" id="UP001296943">
    <property type="component" value="Unassembled WGS sequence"/>
</dbReference>
<gene>
    <name evidence="1" type="ORF">JOC48_001565</name>
</gene>
<dbReference type="PROSITE" id="PS51257">
    <property type="entry name" value="PROKAR_LIPOPROTEIN"/>
    <property type="match status" value="1"/>
</dbReference>
<dbReference type="Gene3D" id="2.50.20.10">
    <property type="entry name" value="Lipoprotein localisation LolA/LolB/LppX"/>
    <property type="match status" value="1"/>
</dbReference>